<dbReference type="EMBL" id="LJSK01000298">
    <property type="protein sequence ID" value="KPI84022.1"/>
    <property type="molecule type" value="Genomic_DNA"/>
</dbReference>
<feature type="compositionally biased region" description="Basic and acidic residues" evidence="1">
    <location>
        <begin position="461"/>
        <end position="473"/>
    </location>
</feature>
<proteinExistence type="predicted"/>
<feature type="compositionally biased region" description="Low complexity" evidence="1">
    <location>
        <begin position="474"/>
        <end position="484"/>
    </location>
</feature>
<feature type="compositionally biased region" description="Low complexity" evidence="1">
    <location>
        <begin position="106"/>
        <end position="119"/>
    </location>
</feature>
<dbReference type="AlphaFoldDB" id="A0A0N1PAC9"/>
<feature type="region of interest" description="Disordered" evidence="1">
    <location>
        <begin position="1"/>
        <end position="120"/>
    </location>
</feature>
<accession>A0A0N1PAC9</accession>
<feature type="region of interest" description="Disordered" evidence="1">
    <location>
        <begin position="713"/>
        <end position="733"/>
    </location>
</feature>
<dbReference type="OrthoDB" id="267967at2759"/>
<name>A0A0N1PAC9_LEPSE</name>
<evidence type="ECO:0000313" key="3">
    <source>
        <dbReference type="Proteomes" id="UP000038009"/>
    </source>
</evidence>
<dbReference type="OMA" id="YEMFARW"/>
<feature type="compositionally biased region" description="Basic and acidic residues" evidence="1">
    <location>
        <begin position="263"/>
        <end position="277"/>
    </location>
</feature>
<feature type="compositionally biased region" description="Polar residues" evidence="1">
    <location>
        <begin position="858"/>
        <end position="869"/>
    </location>
</feature>
<protein>
    <submittedName>
        <fullName evidence="2">Uncharacterized protein</fullName>
    </submittedName>
</protein>
<feature type="compositionally biased region" description="Polar residues" evidence="1">
    <location>
        <begin position="966"/>
        <end position="984"/>
    </location>
</feature>
<feature type="compositionally biased region" description="Low complexity" evidence="1">
    <location>
        <begin position="240"/>
        <end position="262"/>
    </location>
</feature>
<organism evidence="2 3">
    <name type="scientific">Leptomonas seymouri</name>
    <dbReference type="NCBI Taxonomy" id="5684"/>
    <lineage>
        <taxon>Eukaryota</taxon>
        <taxon>Discoba</taxon>
        <taxon>Euglenozoa</taxon>
        <taxon>Kinetoplastea</taxon>
        <taxon>Metakinetoplastina</taxon>
        <taxon>Trypanosomatida</taxon>
        <taxon>Trypanosomatidae</taxon>
        <taxon>Leishmaniinae</taxon>
        <taxon>Leptomonas</taxon>
    </lineage>
</organism>
<feature type="compositionally biased region" description="Low complexity" evidence="1">
    <location>
        <begin position="839"/>
        <end position="851"/>
    </location>
</feature>
<feature type="region of interest" description="Disordered" evidence="1">
    <location>
        <begin position="205"/>
        <end position="287"/>
    </location>
</feature>
<dbReference type="Proteomes" id="UP000038009">
    <property type="component" value="Unassembled WGS sequence"/>
</dbReference>
<gene>
    <name evidence="2" type="ORF">ABL78_6931</name>
</gene>
<reference evidence="2 3" key="1">
    <citation type="journal article" date="2015" name="PLoS Pathog.">
        <title>Leptomonas seymouri: Adaptations to the Dixenous Life Cycle Analyzed by Genome Sequencing, Transcriptome Profiling and Co-infection with Leishmania donovani.</title>
        <authorList>
            <person name="Kraeva N."/>
            <person name="Butenko A."/>
            <person name="Hlavacova J."/>
            <person name="Kostygov A."/>
            <person name="Myskova J."/>
            <person name="Grybchuk D."/>
            <person name="Lestinova T."/>
            <person name="Votypka J."/>
            <person name="Volf P."/>
            <person name="Opperdoes F."/>
            <person name="Flegontov P."/>
            <person name="Lukes J."/>
            <person name="Yurchenko V."/>
        </authorList>
    </citation>
    <scope>NUCLEOTIDE SEQUENCE [LARGE SCALE GENOMIC DNA]</scope>
    <source>
        <strain evidence="2 3">ATCC 30220</strain>
    </source>
</reference>
<feature type="compositionally biased region" description="Basic and acidic residues" evidence="1">
    <location>
        <begin position="76"/>
        <end position="90"/>
    </location>
</feature>
<evidence type="ECO:0000313" key="2">
    <source>
        <dbReference type="EMBL" id="KPI84022.1"/>
    </source>
</evidence>
<dbReference type="VEuPathDB" id="TriTrypDB:Lsey_0298_0050"/>
<feature type="region of interest" description="Disordered" evidence="1">
    <location>
        <begin position="455"/>
        <end position="488"/>
    </location>
</feature>
<comment type="caution">
    <text evidence="2">The sequence shown here is derived from an EMBL/GenBank/DDBJ whole genome shotgun (WGS) entry which is preliminary data.</text>
</comment>
<evidence type="ECO:0000256" key="1">
    <source>
        <dbReference type="SAM" id="MobiDB-lite"/>
    </source>
</evidence>
<feature type="region of interest" description="Disordered" evidence="1">
    <location>
        <begin position="963"/>
        <end position="991"/>
    </location>
</feature>
<sequence>MSATESNAKAAPPPVAKETEAENPPAASTAVSHKKSGGSGGSRDGLWNWRYHLMNWRSGGDSSAAEVNTESAPTAHVDEPKKEVDVKEAKTQGGDESGAAEGEGGTAAASTAPTSAPAARPMNIWLRRALERQAESAIAEAIRDGKPIPAVSVPAAAVAGKAPEPAKDANTGNDTAAKETSEKTAAAAASVPKVSFADLMRQHREGLLTPTAQPPVKATKVVKKPKAATGAAEAAKEHQAGAPDTATTPTAKNRKAAAAAAVESKKPKDKETGEETAARSVVHQGAVRKRAKASAALNSASANRQQAASAAASAIATPVHTITVKGTTSLEELRERRNRTTVSAYSTPSPITHGADKKDGYNEDALEAVSQLLQRYCYGDQSSSTTLKTAEGSSAVSNASGASAAAATTANTAASNDLAFFSQLMELYEKGSLTVESLELLQNLFQRARVLRRPAPTAADSAEKVSEGNDSEKAASGTAAGAVAESKADTEAYHKALRRREYVQQVIMVVTNRMKQLKLNEQQRQQKQEEAAASAAMAQAVSDAGWAPQPFLGHALPSKESRTAPLKPLPSTAATATAAAAAELHKTQQQQPTPLPNTVSYDEQMRRLAECRSVADGASRNNVGDEAASAAAFVSAMAADGYPNPYAHLTVFSQHQPVAPPVWWPAPAASKFSPEPAGARCGRDGQGVPHSSSGTLNPAAQFMSSPFPGAFPIPLPPSPAGPGGNGESVDEKEHRETLELFRMICNQLNQPVQPLNHGTSPSTVDVSPAERSILRHVQEDFKKQQQRTRSTTGNTPSPQTPPTASTPPTRSLDAPEAPPDMPHRTLFTPQGKPQEKGDSPSTRSAAPAPATAGGGMHSQLSPVAQTSTTDKALRIEAKPFVPGDSTASAASAVAAQSKPNAIACTNSAAPFMVDGVGPAHTTAAQRTVFRYEAKPFTPSVSGNKPFSTAAVPARMNPRAPAFVPGQQHQRYQSPPSSWPNSAAGTPSEAVDPATDPWVSYEMFARWRDMMETYYQSVFTGQAATGALPPHTTPPRHM</sequence>
<feature type="region of interest" description="Disordered" evidence="1">
    <location>
        <begin position="334"/>
        <end position="359"/>
    </location>
</feature>
<feature type="region of interest" description="Disordered" evidence="1">
    <location>
        <begin position="780"/>
        <end position="869"/>
    </location>
</feature>
<feature type="region of interest" description="Disordered" evidence="1">
    <location>
        <begin position="157"/>
        <end position="191"/>
    </location>
</feature>
<keyword evidence="3" id="KW-1185">Reference proteome</keyword>